<dbReference type="Gene3D" id="1.10.630.10">
    <property type="entry name" value="Cytochrome P450"/>
    <property type="match status" value="1"/>
</dbReference>
<dbReference type="GO" id="GO:0020037">
    <property type="term" value="F:heme binding"/>
    <property type="evidence" value="ECO:0007669"/>
    <property type="project" value="InterPro"/>
</dbReference>
<evidence type="ECO:0000256" key="9">
    <source>
        <dbReference type="RuleBase" id="RU000461"/>
    </source>
</evidence>
<proteinExistence type="inferred from homology"/>
<keyword evidence="12" id="KW-1185">Reference proteome</keyword>
<evidence type="ECO:0000256" key="1">
    <source>
        <dbReference type="ARBA" id="ARBA00001971"/>
    </source>
</evidence>
<dbReference type="GO" id="GO:0008395">
    <property type="term" value="F:steroid hydroxylase activity"/>
    <property type="evidence" value="ECO:0007669"/>
    <property type="project" value="TreeGrafter"/>
</dbReference>
<dbReference type="GO" id="GO:0006805">
    <property type="term" value="P:xenobiotic metabolic process"/>
    <property type="evidence" value="ECO:0007669"/>
    <property type="project" value="TreeGrafter"/>
</dbReference>
<evidence type="ECO:0000313" key="12">
    <source>
        <dbReference type="Proteomes" id="UP001378592"/>
    </source>
</evidence>
<dbReference type="CDD" id="cd20651">
    <property type="entry name" value="CYP15A1-like"/>
    <property type="match status" value="1"/>
</dbReference>
<evidence type="ECO:0000256" key="10">
    <source>
        <dbReference type="SAM" id="Phobius"/>
    </source>
</evidence>
<protein>
    <recommendedName>
        <fullName evidence="13">Cytochrome P450</fullName>
    </recommendedName>
</protein>
<dbReference type="GO" id="GO:0016712">
    <property type="term" value="F:oxidoreductase activity, acting on paired donors, with incorporation or reduction of molecular oxygen, reduced flavin or flavoprotein as one donor, and incorporation of one atom of oxygen"/>
    <property type="evidence" value="ECO:0007669"/>
    <property type="project" value="TreeGrafter"/>
</dbReference>
<evidence type="ECO:0000256" key="2">
    <source>
        <dbReference type="ARBA" id="ARBA00010617"/>
    </source>
</evidence>
<dbReference type="Pfam" id="PF00067">
    <property type="entry name" value="p450"/>
    <property type="match status" value="1"/>
</dbReference>
<keyword evidence="10" id="KW-1133">Transmembrane helix</keyword>
<comment type="similarity">
    <text evidence="2 9">Belongs to the cytochrome P450 family.</text>
</comment>
<evidence type="ECO:0000256" key="8">
    <source>
        <dbReference type="PIRSR" id="PIRSR602401-1"/>
    </source>
</evidence>
<dbReference type="InterPro" id="IPR002401">
    <property type="entry name" value="Cyt_P450_E_grp-I"/>
</dbReference>
<comment type="caution">
    <text evidence="11">The sequence shown here is derived from an EMBL/GenBank/DDBJ whole genome shotgun (WGS) entry which is preliminary data.</text>
</comment>
<evidence type="ECO:0000256" key="4">
    <source>
        <dbReference type="ARBA" id="ARBA00022723"/>
    </source>
</evidence>
<dbReference type="GO" id="GO:0006082">
    <property type="term" value="P:organic acid metabolic process"/>
    <property type="evidence" value="ECO:0007669"/>
    <property type="project" value="TreeGrafter"/>
</dbReference>
<sequence length="525" mass="59779">MCGAAFRRTPKIAGCVDHNPHSRLSGPKLQKYRNLQLYEKFQKMFLLIFTVLILYVVYSWLKIRPANFPPGPPTVPILGALPFMPKENVHYAMEKWRKQYGGVVGLVLGTKLSCAAVETKVAKEVLKRDEFQARPISKFITERSFDRRIGIMFADGEEWQEQRRFAVHHLKDFGLGKSSMEGIIMEEVTELLEEIKDKTLQVSGLFNISTVNVLWGIIAGTRYKHSDPKLQKLMQLLTAFFRSGNPTGGNLRMIFPFLKYIFPNYMNEIQIASEQLNNFFLEIINEHAQSLDENNPRDFIDVYLIEMNSKKGSNTTFDVQTLQVVCSDLFSAGSESVGNTLGFALLYMVLYPEVQEKVHATIDENIGRNHKLSLQDKVQVPYVEAVILEVMRCNTIAPITVPHRAMKDTTLNGYFIPKNTTVLVSLWNVLQDKEHWGDPCNFRPSRFIDENGKLVKDNTFIPFGLGKRLCPGEALARNNLFLFFTSIMQKYSVHLPPGHPTPSTLSLPGFTTAPKPFEVTFKSRK</sequence>
<keyword evidence="10" id="KW-0472">Membrane</keyword>
<dbReference type="AlphaFoldDB" id="A0AAN9VJP1"/>
<comment type="cofactor">
    <cofactor evidence="1 8">
        <name>heme</name>
        <dbReference type="ChEBI" id="CHEBI:30413"/>
    </cofactor>
</comment>
<evidence type="ECO:0000256" key="3">
    <source>
        <dbReference type="ARBA" id="ARBA00022617"/>
    </source>
</evidence>
<name>A0AAN9VJP1_9ORTH</name>
<feature type="transmembrane region" description="Helical" evidence="10">
    <location>
        <begin position="44"/>
        <end position="61"/>
    </location>
</feature>
<dbReference type="InterPro" id="IPR017972">
    <property type="entry name" value="Cyt_P450_CS"/>
</dbReference>
<dbReference type="PRINTS" id="PR00463">
    <property type="entry name" value="EP450I"/>
</dbReference>
<evidence type="ECO:0008006" key="13">
    <source>
        <dbReference type="Google" id="ProtNLM"/>
    </source>
</evidence>
<dbReference type="PRINTS" id="PR00385">
    <property type="entry name" value="P450"/>
</dbReference>
<keyword evidence="6 8" id="KW-0408">Iron</keyword>
<dbReference type="PANTHER" id="PTHR24300">
    <property type="entry name" value="CYTOCHROME P450 508A4-RELATED"/>
    <property type="match status" value="1"/>
</dbReference>
<dbReference type="GO" id="GO:0005737">
    <property type="term" value="C:cytoplasm"/>
    <property type="evidence" value="ECO:0007669"/>
    <property type="project" value="TreeGrafter"/>
</dbReference>
<dbReference type="Proteomes" id="UP001378592">
    <property type="component" value="Unassembled WGS sequence"/>
</dbReference>
<keyword evidence="4 8" id="KW-0479">Metal-binding</keyword>
<dbReference type="InterPro" id="IPR001128">
    <property type="entry name" value="Cyt_P450"/>
</dbReference>
<keyword evidence="3 8" id="KW-0349">Heme</keyword>
<evidence type="ECO:0000256" key="5">
    <source>
        <dbReference type="ARBA" id="ARBA00023002"/>
    </source>
</evidence>
<reference evidence="11 12" key="1">
    <citation type="submission" date="2024-03" db="EMBL/GenBank/DDBJ databases">
        <title>The genome assembly and annotation of the cricket Gryllus longicercus Weissman &amp; Gray.</title>
        <authorList>
            <person name="Szrajer S."/>
            <person name="Gray D."/>
            <person name="Ylla G."/>
        </authorList>
    </citation>
    <scope>NUCLEOTIDE SEQUENCE [LARGE SCALE GENOMIC DNA]</scope>
    <source>
        <strain evidence="11">DAG 2021-001</strain>
        <tissue evidence="11">Whole body minus gut</tissue>
    </source>
</reference>
<gene>
    <name evidence="11" type="ORF">R5R35_001421</name>
</gene>
<dbReference type="FunFam" id="1.10.630.10:FF:000036">
    <property type="entry name" value="CYtochrome P450 family"/>
    <property type="match status" value="1"/>
</dbReference>
<dbReference type="InterPro" id="IPR036396">
    <property type="entry name" value="Cyt_P450_sf"/>
</dbReference>
<dbReference type="EMBL" id="JAZDUA010000153">
    <property type="protein sequence ID" value="KAK7866209.1"/>
    <property type="molecule type" value="Genomic_DNA"/>
</dbReference>
<feature type="binding site" description="axial binding residue" evidence="8">
    <location>
        <position position="470"/>
    </location>
    <ligand>
        <name>heme</name>
        <dbReference type="ChEBI" id="CHEBI:30413"/>
    </ligand>
    <ligandPart>
        <name>Fe</name>
        <dbReference type="ChEBI" id="CHEBI:18248"/>
    </ligandPart>
</feature>
<evidence type="ECO:0000313" key="11">
    <source>
        <dbReference type="EMBL" id="KAK7866209.1"/>
    </source>
</evidence>
<organism evidence="11 12">
    <name type="scientific">Gryllus longicercus</name>
    <dbReference type="NCBI Taxonomy" id="2509291"/>
    <lineage>
        <taxon>Eukaryota</taxon>
        <taxon>Metazoa</taxon>
        <taxon>Ecdysozoa</taxon>
        <taxon>Arthropoda</taxon>
        <taxon>Hexapoda</taxon>
        <taxon>Insecta</taxon>
        <taxon>Pterygota</taxon>
        <taxon>Neoptera</taxon>
        <taxon>Polyneoptera</taxon>
        <taxon>Orthoptera</taxon>
        <taxon>Ensifera</taxon>
        <taxon>Gryllidea</taxon>
        <taxon>Grylloidea</taxon>
        <taxon>Gryllidae</taxon>
        <taxon>Gryllinae</taxon>
        <taxon>Gryllus</taxon>
    </lineage>
</organism>
<evidence type="ECO:0000256" key="6">
    <source>
        <dbReference type="ARBA" id="ARBA00023004"/>
    </source>
</evidence>
<dbReference type="PANTHER" id="PTHR24300:SF376">
    <property type="entry name" value="CYTOCHROME P450 15A1"/>
    <property type="match status" value="1"/>
</dbReference>
<evidence type="ECO:0000256" key="7">
    <source>
        <dbReference type="ARBA" id="ARBA00023033"/>
    </source>
</evidence>
<keyword evidence="10" id="KW-0812">Transmembrane</keyword>
<dbReference type="SUPFAM" id="SSF48264">
    <property type="entry name" value="Cytochrome P450"/>
    <property type="match status" value="1"/>
</dbReference>
<dbReference type="GO" id="GO:0005506">
    <property type="term" value="F:iron ion binding"/>
    <property type="evidence" value="ECO:0007669"/>
    <property type="project" value="InterPro"/>
</dbReference>
<keyword evidence="5 9" id="KW-0560">Oxidoreductase</keyword>
<dbReference type="InterPro" id="IPR050182">
    <property type="entry name" value="Cytochrome_P450_fam2"/>
</dbReference>
<dbReference type="PROSITE" id="PS00086">
    <property type="entry name" value="CYTOCHROME_P450"/>
    <property type="match status" value="1"/>
</dbReference>
<accession>A0AAN9VJP1</accession>
<keyword evidence="7 9" id="KW-0503">Monooxygenase</keyword>